<reference evidence="2" key="1">
    <citation type="submission" date="2020-05" db="EMBL/GenBank/DDBJ databases">
        <title>WGS assembly of Panicum virgatum.</title>
        <authorList>
            <person name="Lovell J.T."/>
            <person name="Jenkins J."/>
            <person name="Shu S."/>
            <person name="Juenger T.E."/>
            <person name="Schmutz J."/>
        </authorList>
    </citation>
    <scope>NUCLEOTIDE SEQUENCE</scope>
    <source>
        <strain evidence="2">AP13</strain>
    </source>
</reference>
<sequence length="58" mass="6473">MDEQERRGSKRPRLNDESSSESGVATPIEHRLHLSDITNTIDGHAAYFGYCTTCCTSK</sequence>
<feature type="region of interest" description="Disordered" evidence="1">
    <location>
        <begin position="1"/>
        <end position="27"/>
    </location>
</feature>
<protein>
    <submittedName>
        <fullName evidence="2">Uncharacterized protein</fullName>
    </submittedName>
</protein>
<gene>
    <name evidence="2" type="ORF">PVAP13_9KG099213</name>
</gene>
<accession>A0A8T0NM74</accession>
<keyword evidence="3" id="KW-1185">Reference proteome</keyword>
<dbReference type="AlphaFoldDB" id="A0A8T0NM74"/>
<name>A0A8T0NM74_PANVG</name>
<evidence type="ECO:0000256" key="1">
    <source>
        <dbReference type="SAM" id="MobiDB-lite"/>
    </source>
</evidence>
<proteinExistence type="predicted"/>
<evidence type="ECO:0000313" key="3">
    <source>
        <dbReference type="Proteomes" id="UP000823388"/>
    </source>
</evidence>
<dbReference type="Proteomes" id="UP000823388">
    <property type="component" value="Chromosome 9K"/>
</dbReference>
<comment type="caution">
    <text evidence="2">The sequence shown here is derived from an EMBL/GenBank/DDBJ whole genome shotgun (WGS) entry which is preliminary data.</text>
</comment>
<evidence type="ECO:0000313" key="2">
    <source>
        <dbReference type="EMBL" id="KAG2550343.1"/>
    </source>
</evidence>
<organism evidence="2 3">
    <name type="scientific">Panicum virgatum</name>
    <name type="common">Blackwell switchgrass</name>
    <dbReference type="NCBI Taxonomy" id="38727"/>
    <lineage>
        <taxon>Eukaryota</taxon>
        <taxon>Viridiplantae</taxon>
        <taxon>Streptophyta</taxon>
        <taxon>Embryophyta</taxon>
        <taxon>Tracheophyta</taxon>
        <taxon>Spermatophyta</taxon>
        <taxon>Magnoliopsida</taxon>
        <taxon>Liliopsida</taxon>
        <taxon>Poales</taxon>
        <taxon>Poaceae</taxon>
        <taxon>PACMAD clade</taxon>
        <taxon>Panicoideae</taxon>
        <taxon>Panicodae</taxon>
        <taxon>Paniceae</taxon>
        <taxon>Panicinae</taxon>
        <taxon>Panicum</taxon>
        <taxon>Panicum sect. Hiantes</taxon>
    </lineage>
</organism>
<dbReference type="EMBL" id="CM029053">
    <property type="protein sequence ID" value="KAG2550343.1"/>
    <property type="molecule type" value="Genomic_DNA"/>
</dbReference>